<sequence length="1911" mass="211152">MMRDQHWPPRRVSPRRLPVIVSPRLDATAADAPDAPEHLGVSPRLQSLHGARAVLPSKPSSHYGARAVLPSKRDKRTRSMTELLHSLSESEQQPLSETSDDVFSLEMAAPLVSVPYLTDFRDVLKVIDARERVLQNIRTFLASMGFIRGSARSLPLPVLRRGRAKLAWLLARLRVHSTTVVELIQLWRKRIGAPLPPPSPRLLTSRQSISAGSSGDSPAVAKSKQLAKAEEAAAVDHGAPPPKPRAPKKGMGRPPSAHEPFMWMGCNYLLKMRTDLRYAPLPTLSTPLLLSWFHYLPTNMEKVTRDVSLRRPPTVDKGNADGAWTEQEWWFDAERLHAPVDLVRMRAAQEIILEEAAVYGFDVSQPPPAQLLSELESPKNVHGREMEVLLYGAPGGYKYKLSRNSDCTTSAIKIQSLYNSFALMRRLKQRRKQRELASIIFIQRSYRNRIQLQVSANANILASLIKSHHKSTAADRSAKEAAAKKKADEQARRERRVALVRRRWVAVRSAVRELRSREMSALPLQCLMRVRMARRRTRRARQEKKMLTRQMNSGENARLSLGCTSIQSRFRAKRFCTATLLSHWHMRTSWYSDSRLSPLGRPLLRWLGEHRRQLRLALTEMKLEIDRLDGSEAHQLSALKKLWQVQGDLAIVELVKHQNSLEALAKRRLEYTLVLSGAQAQLEKTRRAYELSKEQYNESLQEAHRTRGALELIELLRPSAFIVTVWLAGHVEFLRKRLADMEERLEIRKLALSTARAECWGAIKNEAFASTALALASSLLSRHAAAPATETATATGEEGAAAADGELKQVAGIPEAAVHHLAVERRTQEKEVGAAAVRFEDSTERREALQIALWWVEGALRTLDAVVDSLVGIKATRLERRRTEVLGHCIATAHTKIAYRVCKQAMAEVCGAEEQLAAIRAQHATVPKVALEVALSIPGAARPDGKVAKLVLEDVAQWMGVPDECFHVASWAATRDEESSGGKGRQTLTVLAHLSKGTRHPMDGEPEDLARAILIEFTSGRLNGGMTSTAAALEVAAIAIGSVKFHVPTKLELHEHSPPIAAFVEATEREYQQTCEYLANLQHVRKADKEALASVPVHPQEVLRTVRRLLSLDEVAFFVEVNKTEVAALVSARSSSPAPVAGDVDALRQAIATHQPPSTADARQPPSTASGRPPNTAATFRKLVAKSSSEQSDAAAAESDEHYRYTDSPPAKYNERKLQSPSIPRRGRRHVSFTALGTLKGRLTYAKMRRDNLRGKLDAIQRLRRTTNWPPLHCPGDPAEVDVEWNKGVEVPAGPGQFCAYCALRRPPVLARHRYIHCVHRMLAGQAEFSQAALDALEVALADRRSRLSKHLHRLASVVEYRKMSIASLKEVQMGLGYLRAWHDAHASPVQLPLIGPPRSLEPLCRPLILGHAKAMRQVTAAMADEIGQRDADELADLNLQGGLRGGEWGELKALLVMTPQDSAAQKLPEPSASTAAIAAFALRTTSLRKPLAFGKVAKPLPPKGLANVKKGKSPRAKVDEAKAATVLGPFGMPPDVAAAIARSEAALRAGVDGHADTLLEPPVIAAMAGRLGVDLSNRANDFFLLPLVVELCRAPLPGGWQEVLFNGVVQYVEQVPDATPQPLHPLFGHFARAIKQERYRTRRRREIEADTPPADAAQYWARHLQTVGDQWMLFADREGELYYHNFATGARCHSLHQLLYDALKDVEHTGLLVPPPSDSTSTGVDGSSASATAPALSTAPSAKDVREVVKQAKRKEWGPPDEELRAAFLAQLYAQYKPLLATAIATAPRAVSQTLETARAYQLHPITEIELTWLADLALSLPVPVGWVHVEHPADENGAHFWHNRIGGTSQWGHPVDDFIKSQIKMSRAPSHPQVRLMGTESIARTNPSLLSGEPTAPASSSIVNKYLLR</sequence>
<feature type="region of interest" description="Disordered" evidence="2">
    <location>
        <begin position="1712"/>
        <end position="1746"/>
    </location>
</feature>
<feature type="region of interest" description="Disordered" evidence="2">
    <location>
        <begin position="197"/>
        <end position="256"/>
    </location>
</feature>
<feature type="region of interest" description="Disordered" evidence="2">
    <location>
        <begin position="1154"/>
        <end position="1226"/>
    </location>
</feature>
<reference evidence="4" key="1">
    <citation type="journal article" date="2015" name="PLoS Genet.">
        <title>Genome Sequence and Transcriptome Analyses of Chrysochromulina tobin: Metabolic Tools for Enhanced Algal Fitness in the Prominent Order Prymnesiales (Haptophyceae).</title>
        <authorList>
            <person name="Hovde B.T."/>
            <person name="Deodato C.R."/>
            <person name="Hunsperger H.M."/>
            <person name="Ryken S.A."/>
            <person name="Yost W."/>
            <person name="Jha R.K."/>
            <person name="Patterson J."/>
            <person name="Monnat R.J. Jr."/>
            <person name="Barlow S.B."/>
            <person name="Starkenburg S.R."/>
            <person name="Cattolico R.A."/>
        </authorList>
    </citation>
    <scope>NUCLEOTIDE SEQUENCE</scope>
    <source>
        <strain evidence="4">CCMP291</strain>
    </source>
</reference>
<protein>
    <recommendedName>
        <fullName evidence="5">WW domain-containing protein</fullName>
    </recommendedName>
</protein>
<comment type="caution">
    <text evidence="3">The sequence shown here is derived from an EMBL/GenBank/DDBJ whole genome shotgun (WGS) entry which is preliminary data.</text>
</comment>
<proteinExistence type="predicted"/>
<dbReference type="Proteomes" id="UP000037460">
    <property type="component" value="Unassembled WGS sequence"/>
</dbReference>
<accession>A0A0M0JTJ5</accession>
<dbReference type="PROSITE" id="PS50096">
    <property type="entry name" value="IQ"/>
    <property type="match status" value="1"/>
</dbReference>
<keyword evidence="4" id="KW-1185">Reference proteome</keyword>
<feature type="compositionally biased region" description="Low complexity" evidence="2">
    <location>
        <begin position="1185"/>
        <end position="1197"/>
    </location>
</feature>
<dbReference type="EMBL" id="JWZX01002383">
    <property type="protein sequence ID" value="KOO29652.1"/>
    <property type="molecule type" value="Genomic_DNA"/>
</dbReference>
<organism evidence="3 4">
    <name type="scientific">Chrysochromulina tobinii</name>
    <dbReference type="NCBI Taxonomy" id="1460289"/>
    <lineage>
        <taxon>Eukaryota</taxon>
        <taxon>Haptista</taxon>
        <taxon>Haptophyta</taxon>
        <taxon>Prymnesiophyceae</taxon>
        <taxon>Prymnesiales</taxon>
        <taxon>Chrysochromulinaceae</taxon>
        <taxon>Chrysochromulina</taxon>
    </lineage>
</organism>
<evidence type="ECO:0000256" key="1">
    <source>
        <dbReference type="SAM" id="Coils"/>
    </source>
</evidence>
<feature type="coiled-coil region" evidence="1">
    <location>
        <begin position="675"/>
        <end position="702"/>
    </location>
</feature>
<evidence type="ECO:0000256" key="2">
    <source>
        <dbReference type="SAM" id="MobiDB-lite"/>
    </source>
</evidence>
<keyword evidence="1" id="KW-0175">Coiled coil</keyword>
<gene>
    <name evidence="3" type="ORF">Ctob_008263</name>
</gene>
<evidence type="ECO:0000313" key="3">
    <source>
        <dbReference type="EMBL" id="KOO29652.1"/>
    </source>
</evidence>
<evidence type="ECO:0000313" key="4">
    <source>
        <dbReference type="Proteomes" id="UP000037460"/>
    </source>
</evidence>
<feature type="compositionally biased region" description="Polar residues" evidence="2">
    <location>
        <begin position="207"/>
        <end position="216"/>
    </location>
</feature>
<evidence type="ECO:0008006" key="5">
    <source>
        <dbReference type="Google" id="ProtNLM"/>
    </source>
</evidence>
<feature type="compositionally biased region" description="Low complexity" evidence="2">
    <location>
        <begin position="1719"/>
        <end position="1743"/>
    </location>
</feature>
<feature type="region of interest" description="Disordered" evidence="2">
    <location>
        <begin position="472"/>
        <end position="492"/>
    </location>
</feature>
<name>A0A0M0JTJ5_9EUKA</name>